<accession>A0ABW3XD10</accession>
<reference evidence="2" key="1">
    <citation type="journal article" date="2019" name="Int. J. Syst. Evol. Microbiol.">
        <title>The Global Catalogue of Microorganisms (GCM) 10K type strain sequencing project: providing services to taxonomists for standard genome sequencing and annotation.</title>
        <authorList>
            <consortium name="The Broad Institute Genomics Platform"/>
            <consortium name="The Broad Institute Genome Sequencing Center for Infectious Disease"/>
            <person name="Wu L."/>
            <person name="Ma J."/>
        </authorList>
    </citation>
    <scope>NUCLEOTIDE SEQUENCE [LARGE SCALE GENOMIC DNA]</scope>
    <source>
        <strain evidence="2">CGMCC 4.7020</strain>
    </source>
</reference>
<name>A0ABW3XD10_9ACTN</name>
<gene>
    <name evidence="1" type="ORF">ACFQ5X_09705</name>
</gene>
<evidence type="ECO:0000313" key="1">
    <source>
        <dbReference type="EMBL" id="MFD1306118.1"/>
    </source>
</evidence>
<dbReference type="RefSeq" id="WP_329527880.1">
    <property type="nucleotide sequence ID" value="NZ_JBHSKH010000023.1"/>
</dbReference>
<keyword evidence="2" id="KW-1185">Reference proteome</keyword>
<proteinExistence type="predicted"/>
<protein>
    <submittedName>
        <fullName evidence="1">Uncharacterized protein</fullName>
    </submittedName>
</protein>
<dbReference type="Proteomes" id="UP001597058">
    <property type="component" value="Unassembled WGS sequence"/>
</dbReference>
<evidence type="ECO:0000313" key="2">
    <source>
        <dbReference type="Proteomes" id="UP001597058"/>
    </source>
</evidence>
<sequence>MKVVHVGIGSGTSQQRQHLAITSIREHRLPQRRIPLLVGGVHSRTRRQERADSRAILLMTKETGAPPLAGCTLTDR</sequence>
<comment type="caution">
    <text evidence="1">The sequence shown here is derived from an EMBL/GenBank/DDBJ whole genome shotgun (WGS) entry which is preliminary data.</text>
</comment>
<organism evidence="1 2">
    <name type="scientific">Streptomyces kaempferi</name>
    <dbReference type="NCBI Taxonomy" id="333725"/>
    <lineage>
        <taxon>Bacteria</taxon>
        <taxon>Bacillati</taxon>
        <taxon>Actinomycetota</taxon>
        <taxon>Actinomycetes</taxon>
        <taxon>Kitasatosporales</taxon>
        <taxon>Streptomycetaceae</taxon>
        <taxon>Streptomyces</taxon>
    </lineage>
</organism>
<dbReference type="EMBL" id="JBHTMM010000009">
    <property type="protein sequence ID" value="MFD1306118.1"/>
    <property type="molecule type" value="Genomic_DNA"/>
</dbReference>